<evidence type="ECO:0000256" key="6">
    <source>
        <dbReference type="ARBA" id="ARBA00022771"/>
    </source>
</evidence>
<feature type="region of interest" description="Disordered" evidence="10">
    <location>
        <begin position="1"/>
        <end position="23"/>
    </location>
</feature>
<evidence type="ECO:0000256" key="10">
    <source>
        <dbReference type="SAM" id="MobiDB-lite"/>
    </source>
</evidence>
<dbReference type="GO" id="GO:0003725">
    <property type="term" value="F:double-stranded RNA binding"/>
    <property type="evidence" value="ECO:0007669"/>
    <property type="project" value="TreeGrafter"/>
</dbReference>
<dbReference type="EMBL" id="CAJHUB010000763">
    <property type="protein sequence ID" value="CAD7687362.1"/>
    <property type="molecule type" value="Genomic_DNA"/>
</dbReference>
<keyword evidence="12" id="KW-1185">Reference proteome</keyword>
<organism evidence="11 12">
    <name type="scientific">Nyctereutes procyonoides</name>
    <name type="common">Raccoon dog</name>
    <name type="synonym">Canis procyonoides</name>
    <dbReference type="NCBI Taxonomy" id="34880"/>
    <lineage>
        <taxon>Eukaryota</taxon>
        <taxon>Metazoa</taxon>
        <taxon>Chordata</taxon>
        <taxon>Craniata</taxon>
        <taxon>Vertebrata</taxon>
        <taxon>Euteleostomi</taxon>
        <taxon>Mammalia</taxon>
        <taxon>Eutheria</taxon>
        <taxon>Laurasiatheria</taxon>
        <taxon>Carnivora</taxon>
        <taxon>Caniformia</taxon>
        <taxon>Canidae</taxon>
        <taxon>Nyctereutes</taxon>
    </lineage>
</organism>
<name>A0A811ZFB6_NYCPR</name>
<dbReference type="GO" id="GO:0008270">
    <property type="term" value="F:zinc ion binding"/>
    <property type="evidence" value="ECO:0007669"/>
    <property type="project" value="UniProtKB-KW"/>
</dbReference>
<keyword evidence="8" id="KW-0694">RNA-binding</keyword>
<evidence type="ECO:0000256" key="9">
    <source>
        <dbReference type="ARBA" id="ARBA00023242"/>
    </source>
</evidence>
<keyword evidence="3" id="KW-0963">Cytoplasm</keyword>
<dbReference type="GO" id="GO:0005737">
    <property type="term" value="C:cytoplasm"/>
    <property type="evidence" value="ECO:0007669"/>
    <property type="project" value="UniProtKB-SubCell"/>
</dbReference>
<proteinExistence type="predicted"/>
<keyword evidence="7" id="KW-0862">Zinc</keyword>
<evidence type="ECO:0000256" key="8">
    <source>
        <dbReference type="ARBA" id="ARBA00022884"/>
    </source>
</evidence>
<keyword evidence="9" id="KW-0539">Nucleus</keyword>
<reference evidence="11" key="1">
    <citation type="submission" date="2020-12" db="EMBL/GenBank/DDBJ databases">
        <authorList>
            <consortium name="Molecular Ecology Group"/>
        </authorList>
    </citation>
    <scope>NUCLEOTIDE SEQUENCE</scope>
    <source>
        <strain evidence="11">TBG_1078</strain>
    </source>
</reference>
<dbReference type="AlphaFoldDB" id="A0A811ZFB6"/>
<evidence type="ECO:0000256" key="7">
    <source>
        <dbReference type="ARBA" id="ARBA00022833"/>
    </source>
</evidence>
<evidence type="ECO:0000313" key="11">
    <source>
        <dbReference type="EMBL" id="CAD7687362.1"/>
    </source>
</evidence>
<keyword evidence="5" id="KW-0677">Repeat</keyword>
<evidence type="ECO:0000256" key="4">
    <source>
        <dbReference type="ARBA" id="ARBA00022723"/>
    </source>
</evidence>
<accession>A0A811ZFB6</accession>
<protein>
    <submittedName>
        <fullName evidence="11">(raccoon dog) hypothetical protein</fullName>
    </submittedName>
</protein>
<dbReference type="Proteomes" id="UP000645828">
    <property type="component" value="Unassembled WGS sequence"/>
</dbReference>
<dbReference type="InterPro" id="IPR051868">
    <property type="entry name" value="ZN346_ZMAT4"/>
</dbReference>
<keyword evidence="4" id="KW-0479">Metal-binding</keyword>
<dbReference type="PANTHER" id="PTHR46144">
    <property type="entry name" value="ZINC FINGER PROTEIN 385B-LIKE"/>
    <property type="match status" value="1"/>
</dbReference>
<sequence length="241" mass="26484">MEATDSGRARPHSSSQEQEGQEPHGLCFDLEEPLTSRKQCVGAQPVGREECKVCCALLISESQELACYQSKKHANKVKRCLAIHGMETLKGEMKKLDSGQNSRSKDKNQCCPFCNMTCSSPVVAPSQLSKTHTKNLELQQQSTKVEALSKCFANPFPGASTLALYQDREMIGPVKFCSLGHATYNDPETGNQLKFTAHYGRLADPAIADASIMLNSIERYQAHVTMASHLGQIPMQRQAGH</sequence>
<evidence type="ECO:0000256" key="3">
    <source>
        <dbReference type="ARBA" id="ARBA00022490"/>
    </source>
</evidence>
<dbReference type="Gene3D" id="3.30.160.60">
    <property type="entry name" value="Classic Zinc Finger"/>
    <property type="match status" value="2"/>
</dbReference>
<evidence type="ECO:0000256" key="1">
    <source>
        <dbReference type="ARBA" id="ARBA00004123"/>
    </source>
</evidence>
<gene>
    <name evidence="11" type="ORF">NYPRO_LOCUS20155</name>
</gene>
<dbReference type="GO" id="GO:0005634">
    <property type="term" value="C:nucleus"/>
    <property type="evidence" value="ECO:0007669"/>
    <property type="project" value="UniProtKB-SubCell"/>
</dbReference>
<evidence type="ECO:0000313" key="12">
    <source>
        <dbReference type="Proteomes" id="UP000645828"/>
    </source>
</evidence>
<comment type="caution">
    <text evidence="11">The sequence shown here is derived from an EMBL/GenBank/DDBJ whole genome shotgun (WGS) entry which is preliminary data.</text>
</comment>
<comment type="subcellular location">
    <subcellularLocation>
        <location evidence="2">Cytoplasm</location>
    </subcellularLocation>
    <subcellularLocation>
        <location evidence="1">Nucleus</location>
    </subcellularLocation>
</comment>
<evidence type="ECO:0000256" key="5">
    <source>
        <dbReference type="ARBA" id="ARBA00022737"/>
    </source>
</evidence>
<evidence type="ECO:0000256" key="2">
    <source>
        <dbReference type="ARBA" id="ARBA00004496"/>
    </source>
</evidence>
<dbReference type="PANTHER" id="PTHR46144:SF5">
    <property type="entry name" value="ZINC FINGER PROTEIN 346"/>
    <property type="match status" value="1"/>
</dbReference>
<keyword evidence="6" id="KW-0863">Zinc-finger</keyword>